<accession>T2KJX4</accession>
<dbReference type="PATRIC" id="fig|1347342.6.peg.1019"/>
<sequence length="463" mass="52909">MDKPVKMKNNVILLIALLYVTFGVSQNPIFTNVFTADPSPHVWPDDPNKLWVYTSHDEPGSNNHYGMTGYHAFSTTDLVNWTDHGRILHLENVDWAESHAWAMDAAYYRGQYYLVYCMKEAGIGLFRTGIARSDRPEGPFTDLGYVKGVEFGQDPAIFIDDDGIPYLYWGHDRKCFAAELNDDLMSIKPETYVDLTSQLTHVFEGPWVHKKNNKYYLTYPGLTPRRWPEKMFYAVAENPLGPYTFKGVFIDDFEGQSGTNHGGTVTYKGEDIMFYHSAWLSGGLSETRSSMADYLKYDKDGNILPIIPSKEGLRKAKRTKVTLKLEAEHGFAAGGALYNVFVDTWIKGYSGKGYVTNFDNPYDHVSILAQVAKPEKYRFKVRYASPDGESNHDILINSHKYSEFIFPQSKDFTEIDFGIVELKSGDNLVRIFKKDWKPSEGELAIDYIKFEQVFEDELQTIKN</sequence>
<feature type="site" description="Important for catalytic activity, responsible for pKa modulation of the active site Glu and correct orientation of both the proton donor and substrate" evidence="6">
    <location>
        <position position="154"/>
    </location>
</feature>
<evidence type="ECO:0000259" key="8">
    <source>
        <dbReference type="PROSITE" id="PS51175"/>
    </source>
</evidence>
<dbReference type="PROSITE" id="PS51175">
    <property type="entry name" value="CBM6"/>
    <property type="match status" value="1"/>
</dbReference>
<evidence type="ECO:0000313" key="9">
    <source>
        <dbReference type="EMBL" id="CDF78721.1"/>
    </source>
</evidence>
<evidence type="ECO:0000256" key="3">
    <source>
        <dbReference type="ARBA" id="ARBA00022801"/>
    </source>
</evidence>
<dbReference type="Gene3D" id="2.60.120.260">
    <property type="entry name" value="Galactose-binding domain-like"/>
    <property type="match status" value="1"/>
</dbReference>
<keyword evidence="5 7" id="KW-0326">Glycosidase</keyword>
<dbReference type="HOGENOM" id="CLU_009397_11_2_10"/>
<dbReference type="Pfam" id="PF04616">
    <property type="entry name" value="Glyco_hydro_43"/>
    <property type="match status" value="1"/>
</dbReference>
<dbReference type="PANTHER" id="PTHR43772">
    <property type="entry name" value="ENDO-1,4-BETA-XYLANASE"/>
    <property type="match status" value="1"/>
</dbReference>
<dbReference type="SUPFAM" id="SSF75005">
    <property type="entry name" value="Arabinanase/levansucrase/invertase"/>
    <property type="match status" value="1"/>
</dbReference>
<dbReference type="Proteomes" id="UP000016160">
    <property type="component" value="Chromosome"/>
</dbReference>
<evidence type="ECO:0000256" key="5">
    <source>
        <dbReference type="ARBA" id="ARBA00023295"/>
    </source>
</evidence>
<reference evidence="9 10" key="1">
    <citation type="journal article" date="2013" name="Appl. Environ. Microbiol.">
        <title>The genome of the alga-associated marine flavobacterium Formosa agariphila KMM 3901T reveals a broad potential for degradation of algal polysaccharides.</title>
        <authorList>
            <person name="Mann A.J."/>
            <person name="Hahnke R.L."/>
            <person name="Huang S."/>
            <person name="Werner J."/>
            <person name="Xing P."/>
            <person name="Barbeyron T."/>
            <person name="Huettel B."/>
            <person name="Stueber K."/>
            <person name="Reinhardt R."/>
            <person name="Harder J."/>
            <person name="Gloeckner F.O."/>
            <person name="Amann R.I."/>
            <person name="Teeling H."/>
        </authorList>
    </citation>
    <scope>NUCLEOTIDE SEQUENCE [LARGE SCALE GENOMIC DNA]</scope>
    <source>
        <strain evidence="10">DSM 15362 / KCTC 12365 / LMG 23005 / KMM 3901</strain>
    </source>
</reference>
<evidence type="ECO:0000313" key="10">
    <source>
        <dbReference type="Proteomes" id="UP000016160"/>
    </source>
</evidence>
<dbReference type="AlphaFoldDB" id="T2KJX4"/>
<evidence type="ECO:0000256" key="1">
    <source>
        <dbReference type="ARBA" id="ARBA00009865"/>
    </source>
</evidence>
<organism evidence="9 10">
    <name type="scientific">Formosa agariphila (strain DSM 15362 / KCTC 12365 / LMG 23005 / KMM 3901 / M-2Alg 35-1)</name>
    <dbReference type="NCBI Taxonomy" id="1347342"/>
    <lineage>
        <taxon>Bacteria</taxon>
        <taxon>Pseudomonadati</taxon>
        <taxon>Bacteroidota</taxon>
        <taxon>Flavobacteriia</taxon>
        <taxon>Flavobacteriales</taxon>
        <taxon>Flavobacteriaceae</taxon>
        <taxon>Formosa</taxon>
    </lineage>
</organism>
<keyword evidence="10" id="KW-1185">Reference proteome</keyword>
<dbReference type="PANTHER" id="PTHR43772:SF2">
    <property type="entry name" value="PUTATIVE (AFU_ORTHOLOGUE AFUA_2G04480)-RELATED"/>
    <property type="match status" value="1"/>
</dbReference>
<comment type="similarity">
    <text evidence="1 7">Belongs to the glycosyl hydrolase 43 family.</text>
</comment>
<feature type="domain" description="CBM6" evidence="8">
    <location>
        <begin position="323"/>
        <end position="451"/>
    </location>
</feature>
<keyword evidence="2" id="KW-0858">Xylan degradation</keyword>
<dbReference type="InterPro" id="IPR008979">
    <property type="entry name" value="Galactose-bd-like_sf"/>
</dbReference>
<dbReference type="GO" id="GO:0045493">
    <property type="term" value="P:xylan catabolic process"/>
    <property type="evidence" value="ECO:0007669"/>
    <property type="project" value="UniProtKB-KW"/>
</dbReference>
<keyword evidence="3 7" id="KW-0378">Hydrolase</keyword>
<proteinExistence type="inferred from homology"/>
<evidence type="ECO:0000256" key="2">
    <source>
        <dbReference type="ARBA" id="ARBA00022651"/>
    </source>
</evidence>
<keyword evidence="4" id="KW-0119">Carbohydrate metabolism</keyword>
<gene>
    <name evidence="9" type="ORF">BN863_10090</name>
</gene>
<keyword evidence="2" id="KW-0624">Polysaccharide degradation</keyword>
<name>T2KJX4_FORAG</name>
<dbReference type="GO" id="GO:0004553">
    <property type="term" value="F:hydrolase activity, hydrolyzing O-glycosyl compounds"/>
    <property type="evidence" value="ECO:0007669"/>
    <property type="project" value="InterPro"/>
</dbReference>
<evidence type="ECO:0000256" key="4">
    <source>
        <dbReference type="ARBA" id="ARBA00023277"/>
    </source>
</evidence>
<dbReference type="InterPro" id="IPR023296">
    <property type="entry name" value="Glyco_hydro_beta-prop_sf"/>
</dbReference>
<dbReference type="EMBL" id="HG315671">
    <property type="protein sequence ID" value="CDF78721.1"/>
    <property type="molecule type" value="Genomic_DNA"/>
</dbReference>
<protein>
    <submittedName>
        <fullName evidence="9">Beta-xylosidase (GH43/CBM6)</fullName>
    </submittedName>
</protein>
<dbReference type="InterPro" id="IPR005084">
    <property type="entry name" value="CBM6"/>
</dbReference>
<dbReference type="InterPro" id="IPR006710">
    <property type="entry name" value="Glyco_hydro_43"/>
</dbReference>
<dbReference type="Gene3D" id="2.115.10.20">
    <property type="entry name" value="Glycosyl hydrolase domain, family 43"/>
    <property type="match status" value="1"/>
</dbReference>
<dbReference type="Pfam" id="PF16990">
    <property type="entry name" value="CBM_35"/>
    <property type="match status" value="1"/>
</dbReference>
<dbReference type="SUPFAM" id="SSF49785">
    <property type="entry name" value="Galactose-binding domain-like"/>
    <property type="match status" value="1"/>
</dbReference>
<evidence type="ECO:0000256" key="6">
    <source>
        <dbReference type="PIRSR" id="PIRSR606710-2"/>
    </source>
</evidence>
<dbReference type="GO" id="GO:0030246">
    <property type="term" value="F:carbohydrate binding"/>
    <property type="evidence" value="ECO:0007669"/>
    <property type="project" value="InterPro"/>
</dbReference>
<dbReference type="eggNOG" id="COG3507">
    <property type="taxonomic scope" value="Bacteria"/>
</dbReference>
<dbReference type="CDD" id="cd08990">
    <property type="entry name" value="GH43_AXH_like"/>
    <property type="match status" value="1"/>
</dbReference>
<dbReference type="STRING" id="1347342.BN863_10090"/>
<evidence type="ECO:0000256" key="7">
    <source>
        <dbReference type="RuleBase" id="RU361187"/>
    </source>
</evidence>
<dbReference type="InterPro" id="IPR052176">
    <property type="entry name" value="Glycosyl_Hydrlase_43_Enz"/>
</dbReference>